<feature type="transmembrane region" description="Helical" evidence="1">
    <location>
        <begin position="20"/>
        <end position="42"/>
    </location>
</feature>
<keyword evidence="1" id="KW-0472">Membrane</keyword>
<feature type="transmembrane region" description="Helical" evidence="1">
    <location>
        <begin position="355"/>
        <end position="375"/>
    </location>
</feature>
<accession>W7DZR5</accession>
<feature type="transmembrane region" description="Helical" evidence="1">
    <location>
        <begin position="86"/>
        <end position="107"/>
    </location>
</feature>
<feature type="transmembrane region" description="Helical" evidence="1">
    <location>
        <begin position="332"/>
        <end position="348"/>
    </location>
</feature>
<keyword evidence="3" id="KW-1185">Reference proteome</keyword>
<feature type="transmembrane region" description="Helical" evidence="1">
    <location>
        <begin position="140"/>
        <end position="156"/>
    </location>
</feature>
<sequence length="469" mass="53510">MQQTNVNLTLSELGEKKSILYCSIISFLLFFLSCGRALFSAYTPDDYLVNVEKLPLAFFLQQGRFVQGTISVIFNRLNLSLTSSGFAFEILFFASVSLSVSCFLYYLSNKNHSIFSLLFASALIVTHPIFSTLADYHQTVANYTVAFLCLSSFFYFSKTFFESKQYKYLIFASIALTLTCGAYQPCLSVATIWCLFYAFVQNINYNIRKIYIFFSPIICGILLYIIVYAITKNAAGLNNWDSRVGMIPISQINHRLHDIMFFIPSILWKDWWIIPASFTSLLSLIVIITITNGLILSFKKYLLISVLFVISLIIVIAPISIVRTWDPTHRSLLGYSFCYGLVLIFIYRQGISQKIIYALSIIAITYAIIISNSFLTQVEHSNNQDQWVSSHIAVDILKHTTGQKIIIVNKNTINSVDWSYKGLFYTYTGKIFDIKAAEQQDINFCKNSPKWPKDGYLHITNDQLTLCLD</sequence>
<feature type="transmembrane region" description="Helical" evidence="1">
    <location>
        <begin position="113"/>
        <end position="133"/>
    </location>
</feature>
<keyword evidence="1" id="KW-1133">Transmembrane helix</keyword>
<evidence type="ECO:0000313" key="2">
    <source>
        <dbReference type="EMBL" id="EUK18144.1"/>
    </source>
</evidence>
<dbReference type="EMBL" id="ATSX01000001">
    <property type="protein sequence ID" value="EUK18144.1"/>
    <property type="molecule type" value="Genomic_DNA"/>
</dbReference>
<proteinExistence type="predicted"/>
<evidence type="ECO:0008006" key="4">
    <source>
        <dbReference type="Google" id="ProtNLM"/>
    </source>
</evidence>
<name>W7DZR5_9PROT</name>
<feature type="transmembrane region" description="Helical" evidence="1">
    <location>
        <begin position="271"/>
        <end position="294"/>
    </location>
</feature>
<protein>
    <recommendedName>
        <fullName evidence="4">Glycosyltransferase RgtA/B/C/D-like domain-containing protein</fullName>
    </recommendedName>
</protein>
<dbReference type="RefSeq" id="WP_034335700.1">
    <property type="nucleotide sequence ID" value="NZ_ATSX01000001.1"/>
</dbReference>
<feature type="transmembrane region" description="Helical" evidence="1">
    <location>
        <begin position="301"/>
        <end position="320"/>
    </location>
</feature>
<dbReference type="AlphaFoldDB" id="W7DZR5"/>
<comment type="caution">
    <text evidence="2">The sequence shown here is derived from an EMBL/GenBank/DDBJ whole genome shotgun (WGS) entry which is preliminary data.</text>
</comment>
<feature type="transmembrane region" description="Helical" evidence="1">
    <location>
        <begin position="168"/>
        <end position="198"/>
    </location>
</feature>
<evidence type="ECO:0000313" key="3">
    <source>
        <dbReference type="Proteomes" id="UP000019250"/>
    </source>
</evidence>
<organism evidence="2 3">
    <name type="scientific">Commensalibacter papalotli</name>
    <name type="common">ex Servin-Garciduenas et al. 2014</name>
    <dbReference type="NCBI Taxonomy" id="1208583"/>
    <lineage>
        <taxon>Bacteria</taxon>
        <taxon>Pseudomonadati</taxon>
        <taxon>Pseudomonadota</taxon>
        <taxon>Alphaproteobacteria</taxon>
        <taxon>Acetobacterales</taxon>
        <taxon>Acetobacteraceae</taxon>
    </lineage>
</organism>
<dbReference type="OrthoDB" id="9256232at2"/>
<gene>
    <name evidence="2" type="ORF">COMX_00300</name>
</gene>
<feature type="transmembrane region" description="Helical" evidence="1">
    <location>
        <begin position="210"/>
        <end position="230"/>
    </location>
</feature>
<keyword evidence="1" id="KW-0812">Transmembrane</keyword>
<dbReference type="Proteomes" id="UP000019250">
    <property type="component" value="Unassembled WGS sequence"/>
</dbReference>
<evidence type="ECO:0000256" key="1">
    <source>
        <dbReference type="SAM" id="Phobius"/>
    </source>
</evidence>
<reference evidence="2 3" key="1">
    <citation type="journal article" date="2014" name="Genome Announc.">
        <title>Draft Genome Sequence of Commensalibacter papalotli MX01, a Symbiont Identified from the Guts of Overwintering Monarch Butterflies.</title>
        <authorList>
            <person name="Servin-Garciduenas L.E."/>
            <person name="Sanchez-Quinto A."/>
            <person name="Martinez-Romero E."/>
        </authorList>
    </citation>
    <scope>NUCLEOTIDE SEQUENCE [LARGE SCALE GENOMIC DNA]</scope>
    <source>
        <strain evidence="3">MX-MONARCH01</strain>
    </source>
</reference>